<evidence type="ECO:0000313" key="2">
    <source>
        <dbReference type="Proteomes" id="UP001172083"/>
    </source>
</evidence>
<proteinExistence type="predicted"/>
<dbReference type="InterPro" id="IPR053825">
    <property type="entry name" value="DUF7009"/>
</dbReference>
<reference evidence="1" key="1">
    <citation type="submission" date="2023-06" db="EMBL/GenBank/DDBJ databases">
        <title>Genomic of Agaribacillus aureum.</title>
        <authorList>
            <person name="Wang G."/>
        </authorList>
    </citation>
    <scope>NUCLEOTIDE SEQUENCE</scope>
    <source>
        <strain evidence="1">BMA12</strain>
    </source>
</reference>
<sequence>MKLRFNKNTIRLRVSQSDLQKLMAENELVEKVHFGGDQANFYYKLKISGEVTAMLATCQQGEITVTIPQELAGDWATSGQTGLYHEQSTASEATLSISVEKDFQCLHKRPGENETDNFPNPLAEKS</sequence>
<keyword evidence="2" id="KW-1185">Reference proteome</keyword>
<protein>
    <submittedName>
        <fullName evidence="1">Uncharacterized protein</fullName>
    </submittedName>
</protein>
<name>A0ABT8L885_9BACT</name>
<dbReference type="Pfam" id="PF22668">
    <property type="entry name" value="DUF7009"/>
    <property type="match status" value="1"/>
</dbReference>
<organism evidence="1 2">
    <name type="scientific">Agaribacillus aureus</name>
    <dbReference type="NCBI Taxonomy" id="3051825"/>
    <lineage>
        <taxon>Bacteria</taxon>
        <taxon>Pseudomonadati</taxon>
        <taxon>Bacteroidota</taxon>
        <taxon>Cytophagia</taxon>
        <taxon>Cytophagales</taxon>
        <taxon>Splendidivirgaceae</taxon>
        <taxon>Agaribacillus</taxon>
    </lineage>
</organism>
<evidence type="ECO:0000313" key="1">
    <source>
        <dbReference type="EMBL" id="MDN5213973.1"/>
    </source>
</evidence>
<dbReference type="EMBL" id="JAUJEB010000004">
    <property type="protein sequence ID" value="MDN5213973.1"/>
    <property type="molecule type" value="Genomic_DNA"/>
</dbReference>
<dbReference type="Proteomes" id="UP001172083">
    <property type="component" value="Unassembled WGS sequence"/>
</dbReference>
<comment type="caution">
    <text evidence="1">The sequence shown here is derived from an EMBL/GenBank/DDBJ whole genome shotgun (WGS) entry which is preliminary data.</text>
</comment>
<accession>A0ABT8L885</accession>
<gene>
    <name evidence="1" type="ORF">QQ020_17995</name>
</gene>
<dbReference type="RefSeq" id="WP_346759311.1">
    <property type="nucleotide sequence ID" value="NZ_JAUJEB010000004.1"/>
</dbReference>